<keyword evidence="2" id="KW-0812">Transmembrane</keyword>
<feature type="transmembrane region" description="Helical" evidence="2">
    <location>
        <begin position="64"/>
        <end position="85"/>
    </location>
</feature>
<dbReference type="Pfam" id="PF13803">
    <property type="entry name" value="DUF4184"/>
    <property type="match status" value="1"/>
</dbReference>
<organism evidence="3 4">
    <name type="scientific">Streptomyces calidiresistens</name>
    <dbReference type="NCBI Taxonomy" id="1485586"/>
    <lineage>
        <taxon>Bacteria</taxon>
        <taxon>Bacillati</taxon>
        <taxon>Actinomycetota</taxon>
        <taxon>Actinomycetes</taxon>
        <taxon>Kitasatosporales</taxon>
        <taxon>Streptomycetaceae</taxon>
        <taxon>Streptomyces</taxon>
    </lineage>
</organism>
<protein>
    <submittedName>
        <fullName evidence="3">DUF4184 family protein</fullName>
    </submittedName>
</protein>
<evidence type="ECO:0000256" key="1">
    <source>
        <dbReference type="SAM" id="MobiDB-lite"/>
    </source>
</evidence>
<feature type="compositionally biased region" description="Pro residues" evidence="1">
    <location>
        <begin position="293"/>
        <end position="306"/>
    </location>
</feature>
<keyword evidence="2" id="KW-1133">Transmembrane helix</keyword>
<comment type="caution">
    <text evidence="3">The sequence shown here is derived from an EMBL/GenBank/DDBJ whole genome shotgun (WGS) entry which is preliminary data.</text>
</comment>
<feature type="transmembrane region" description="Helical" evidence="2">
    <location>
        <begin position="172"/>
        <end position="190"/>
    </location>
</feature>
<gene>
    <name evidence="3" type="ORF">FOE67_11240</name>
</gene>
<keyword evidence="4" id="KW-1185">Reference proteome</keyword>
<dbReference type="Proteomes" id="UP000530234">
    <property type="component" value="Unassembled WGS sequence"/>
</dbReference>
<dbReference type="EMBL" id="VKHS01000214">
    <property type="protein sequence ID" value="MBB0230078.1"/>
    <property type="molecule type" value="Genomic_DNA"/>
</dbReference>
<accession>A0A7W3XWQ4</accession>
<feature type="region of interest" description="Disordered" evidence="1">
    <location>
        <begin position="290"/>
        <end position="347"/>
    </location>
</feature>
<evidence type="ECO:0000256" key="2">
    <source>
        <dbReference type="SAM" id="Phobius"/>
    </source>
</evidence>
<dbReference type="RefSeq" id="WP_182663192.1">
    <property type="nucleotide sequence ID" value="NZ_VKHS01000214.1"/>
</dbReference>
<evidence type="ECO:0000313" key="3">
    <source>
        <dbReference type="EMBL" id="MBB0230078.1"/>
    </source>
</evidence>
<reference evidence="4" key="1">
    <citation type="submission" date="2019-10" db="EMBL/GenBank/DDBJ databases">
        <title>Streptomyces sp. nov., a novel actinobacterium isolated from alkaline environment.</title>
        <authorList>
            <person name="Golinska P."/>
        </authorList>
    </citation>
    <scope>NUCLEOTIDE SEQUENCE [LARGE SCALE GENOMIC DNA]</scope>
    <source>
        <strain evidence="4">DSM 42108</strain>
    </source>
</reference>
<proteinExistence type="predicted"/>
<feature type="transmembrane region" description="Helical" evidence="2">
    <location>
        <begin position="125"/>
        <end position="142"/>
    </location>
</feature>
<name>A0A7W3XWQ4_9ACTN</name>
<evidence type="ECO:0000313" key="4">
    <source>
        <dbReference type="Proteomes" id="UP000530234"/>
    </source>
</evidence>
<dbReference type="InterPro" id="IPR025238">
    <property type="entry name" value="DUF4184"/>
</dbReference>
<dbReference type="AlphaFoldDB" id="A0A7W3XWQ4"/>
<keyword evidence="2" id="KW-0472">Membrane</keyword>
<sequence>MPFTLSHPAAVLPLLRHPSSPFPPAALVCGAVAPDMPYFLGSARIPVSAQSWYEPFLNATTSHALYGLHIALSFALALLLLYLAVRRPVIDLLPARFRGTGAGPGAEGVPAGPATRDAAHGLRRVGWILLSLLIGVATHLVWDSFTHYDGFVVLHVDFMLSPVAGDLTVARLLQHVSTVGGLIAIAVYSIRRVRRARRTRDLPAGVPDRAALSPGARTAARAALLVAALGGAAAGLRAPEVYRAGASGWAAVQPVAEGVLSDAAKNGGGALTAALLLYAGAWWVRRALRRTPSPEPGRPPVLPAPGGPGGADAPGDRGTVATGRDREAPVPAESAGTAADGRPGTLR</sequence>